<gene>
    <name evidence="2" type="ORF">FPZ08_07910</name>
</gene>
<proteinExistence type="predicted"/>
<dbReference type="RefSeq" id="WP_146289472.1">
    <property type="nucleotide sequence ID" value="NZ_CP042304.1"/>
</dbReference>
<name>A0A5B8LRG2_9HYPH</name>
<feature type="compositionally biased region" description="Basic and acidic residues" evidence="1">
    <location>
        <begin position="34"/>
        <end position="50"/>
    </location>
</feature>
<sequence>MTRTSASSPETRERGRNQHRDALPTGEGTASKNDVADPHPATEGDYDKISKPGGTKAPGGPDISSNSYAHDGKAPPRPKNEGAKP</sequence>
<feature type="compositionally biased region" description="Basic and acidic residues" evidence="1">
    <location>
        <begin position="70"/>
        <end position="85"/>
    </location>
</feature>
<keyword evidence="3" id="KW-1185">Reference proteome</keyword>
<evidence type="ECO:0000256" key="1">
    <source>
        <dbReference type="SAM" id="MobiDB-lite"/>
    </source>
</evidence>
<dbReference type="EMBL" id="CP042304">
    <property type="protein sequence ID" value="QDZ10686.1"/>
    <property type="molecule type" value="Genomic_DNA"/>
</dbReference>
<reference evidence="2 3" key="1">
    <citation type="submission" date="2019-07" db="EMBL/GenBank/DDBJ databases">
        <title>Full genome sequence of Devosia sp. Gsoil 520.</title>
        <authorList>
            <person name="Im W.-T."/>
        </authorList>
    </citation>
    <scope>NUCLEOTIDE SEQUENCE [LARGE SCALE GENOMIC DNA]</scope>
    <source>
        <strain evidence="2 3">Gsoil 520</strain>
    </source>
</reference>
<dbReference type="OrthoDB" id="7951267at2"/>
<feature type="region of interest" description="Disordered" evidence="1">
    <location>
        <begin position="1"/>
        <end position="85"/>
    </location>
</feature>
<feature type="compositionally biased region" description="Basic and acidic residues" evidence="1">
    <location>
        <begin position="10"/>
        <end position="22"/>
    </location>
</feature>
<dbReference type="KEGG" id="dea:FPZ08_07910"/>
<dbReference type="AlphaFoldDB" id="A0A5B8LRG2"/>
<protein>
    <submittedName>
        <fullName evidence="2">Uncharacterized protein</fullName>
    </submittedName>
</protein>
<evidence type="ECO:0000313" key="3">
    <source>
        <dbReference type="Proteomes" id="UP000315364"/>
    </source>
</evidence>
<evidence type="ECO:0000313" key="2">
    <source>
        <dbReference type="EMBL" id="QDZ10686.1"/>
    </source>
</evidence>
<organism evidence="2 3">
    <name type="scientific">Devosia ginsengisoli</name>
    <dbReference type="NCBI Taxonomy" id="400770"/>
    <lineage>
        <taxon>Bacteria</taxon>
        <taxon>Pseudomonadati</taxon>
        <taxon>Pseudomonadota</taxon>
        <taxon>Alphaproteobacteria</taxon>
        <taxon>Hyphomicrobiales</taxon>
        <taxon>Devosiaceae</taxon>
        <taxon>Devosia</taxon>
    </lineage>
</organism>
<accession>A0A5B8LRG2</accession>
<dbReference type="Proteomes" id="UP000315364">
    <property type="component" value="Chromosome"/>
</dbReference>